<dbReference type="Pfam" id="PF01047">
    <property type="entry name" value="MarR"/>
    <property type="match status" value="1"/>
</dbReference>
<dbReference type="InterPro" id="IPR039422">
    <property type="entry name" value="MarR/SlyA-like"/>
</dbReference>
<dbReference type="InterPro" id="IPR036388">
    <property type="entry name" value="WH-like_DNA-bd_sf"/>
</dbReference>
<protein>
    <submittedName>
        <fullName evidence="2">MarR family transcriptional regulator</fullName>
    </submittedName>
</protein>
<accession>A0ABY4I2V8</accession>
<dbReference type="PANTHER" id="PTHR33164">
    <property type="entry name" value="TRANSCRIPTIONAL REGULATOR, MARR FAMILY"/>
    <property type="match status" value="1"/>
</dbReference>
<keyword evidence="3" id="KW-1185">Reference proteome</keyword>
<dbReference type="SMART" id="SM00347">
    <property type="entry name" value="HTH_MARR"/>
    <property type="match status" value="1"/>
</dbReference>
<evidence type="ECO:0000313" key="2">
    <source>
        <dbReference type="EMBL" id="UPK69086.1"/>
    </source>
</evidence>
<dbReference type="Gene3D" id="1.10.10.10">
    <property type="entry name" value="Winged helix-like DNA-binding domain superfamily/Winged helix DNA-binding domain"/>
    <property type="match status" value="1"/>
</dbReference>
<evidence type="ECO:0000259" key="1">
    <source>
        <dbReference type="PROSITE" id="PS50995"/>
    </source>
</evidence>
<dbReference type="InterPro" id="IPR036390">
    <property type="entry name" value="WH_DNA-bd_sf"/>
</dbReference>
<dbReference type="Proteomes" id="UP000830198">
    <property type="component" value="Chromosome"/>
</dbReference>
<dbReference type="EMBL" id="CP095855">
    <property type="protein sequence ID" value="UPK69086.1"/>
    <property type="molecule type" value="Genomic_DNA"/>
</dbReference>
<gene>
    <name evidence="2" type="ORF">MYF79_29445</name>
</gene>
<dbReference type="PROSITE" id="PS50995">
    <property type="entry name" value="HTH_MARR_2"/>
    <property type="match status" value="1"/>
</dbReference>
<dbReference type="RefSeq" id="WP_247811429.1">
    <property type="nucleotide sequence ID" value="NZ_CP095855.1"/>
</dbReference>
<evidence type="ECO:0000313" key="3">
    <source>
        <dbReference type="Proteomes" id="UP000830198"/>
    </source>
</evidence>
<dbReference type="InterPro" id="IPR000835">
    <property type="entry name" value="HTH_MarR-typ"/>
</dbReference>
<dbReference type="SUPFAM" id="SSF46785">
    <property type="entry name" value="Winged helix' DNA-binding domain"/>
    <property type="match status" value="1"/>
</dbReference>
<dbReference type="PANTHER" id="PTHR33164:SF99">
    <property type="entry name" value="MARR FAMILY REGULATORY PROTEIN"/>
    <property type="match status" value="1"/>
</dbReference>
<organism evidence="2 3">
    <name type="scientific">Chitinophaga filiformis</name>
    <name type="common">Myxococcus filiformis</name>
    <name type="synonym">Flexibacter filiformis</name>
    <dbReference type="NCBI Taxonomy" id="104663"/>
    <lineage>
        <taxon>Bacteria</taxon>
        <taxon>Pseudomonadati</taxon>
        <taxon>Bacteroidota</taxon>
        <taxon>Chitinophagia</taxon>
        <taxon>Chitinophagales</taxon>
        <taxon>Chitinophagaceae</taxon>
        <taxon>Chitinophaga</taxon>
    </lineage>
</organism>
<feature type="domain" description="HTH marR-type" evidence="1">
    <location>
        <begin position="1"/>
        <end position="141"/>
    </location>
</feature>
<name>A0ABY4I2V8_CHIFI</name>
<sequence length="141" mass="15582">MSTINHSLKLLMNLAKMQAIMSRKFDGLSVHGIGFSDFMILYLLQQAPGERLRRTDLAEKVGLTASGITRMLLPMEKTGLVSRESSERDARVSYAVLTPAGRRVYEEAKETANAIAKEIVPTEITRNQSLAALFKLLGTTI</sequence>
<reference evidence="2 3" key="1">
    <citation type="submission" date="2022-04" db="EMBL/GenBank/DDBJ databases">
        <title>The arsenic-methylating capacity of Chitinophaga filiformis YT5 during chitin decomposition.</title>
        <authorList>
            <person name="Chen G."/>
            <person name="Liang Y."/>
        </authorList>
    </citation>
    <scope>NUCLEOTIDE SEQUENCE [LARGE SCALE GENOMIC DNA]</scope>
    <source>
        <strain evidence="2 3">YT5</strain>
    </source>
</reference>
<proteinExistence type="predicted"/>